<dbReference type="Proteomes" id="UP000250078">
    <property type="component" value="Unassembled WGS sequence"/>
</dbReference>
<dbReference type="EMBL" id="KV748267">
    <property type="protein sequence ID" value="OCK87158.1"/>
    <property type="molecule type" value="Genomic_DNA"/>
</dbReference>
<reference evidence="1 2" key="1">
    <citation type="journal article" date="2016" name="Nat. Commun.">
        <title>Ectomycorrhizal ecology is imprinted in the genome of the dominant symbiotic fungus Cenococcum geophilum.</title>
        <authorList>
            <consortium name="DOE Joint Genome Institute"/>
            <person name="Peter M."/>
            <person name="Kohler A."/>
            <person name="Ohm R.A."/>
            <person name="Kuo A."/>
            <person name="Krutzmann J."/>
            <person name="Morin E."/>
            <person name="Arend M."/>
            <person name="Barry K.W."/>
            <person name="Binder M."/>
            <person name="Choi C."/>
            <person name="Clum A."/>
            <person name="Copeland A."/>
            <person name="Grisel N."/>
            <person name="Haridas S."/>
            <person name="Kipfer T."/>
            <person name="LaButti K."/>
            <person name="Lindquist E."/>
            <person name="Lipzen A."/>
            <person name="Maire R."/>
            <person name="Meier B."/>
            <person name="Mihaltcheva S."/>
            <person name="Molinier V."/>
            <person name="Murat C."/>
            <person name="Poggeler S."/>
            <person name="Quandt C.A."/>
            <person name="Sperisen C."/>
            <person name="Tritt A."/>
            <person name="Tisserant E."/>
            <person name="Crous P.W."/>
            <person name="Henrissat B."/>
            <person name="Nehls U."/>
            <person name="Egli S."/>
            <person name="Spatafora J.W."/>
            <person name="Grigoriev I.V."/>
            <person name="Martin F.M."/>
        </authorList>
    </citation>
    <scope>NUCLEOTIDE SEQUENCE [LARGE SCALE GENOMIC DNA]</scope>
    <source>
        <strain evidence="1 2">1.58</strain>
    </source>
</reference>
<keyword evidence="2" id="KW-1185">Reference proteome</keyword>
<protein>
    <submittedName>
        <fullName evidence="1">Uncharacterized protein</fullName>
    </submittedName>
</protein>
<organism evidence="1 2">
    <name type="scientific">Cenococcum geophilum 1.58</name>
    <dbReference type="NCBI Taxonomy" id="794803"/>
    <lineage>
        <taxon>Eukaryota</taxon>
        <taxon>Fungi</taxon>
        <taxon>Dikarya</taxon>
        <taxon>Ascomycota</taxon>
        <taxon>Pezizomycotina</taxon>
        <taxon>Dothideomycetes</taxon>
        <taxon>Pleosporomycetidae</taxon>
        <taxon>Gloniales</taxon>
        <taxon>Gloniaceae</taxon>
        <taxon>Cenococcum</taxon>
    </lineage>
</organism>
<accession>A0ACC8ELN1</accession>
<gene>
    <name evidence="1" type="ORF">K441DRAFT_375167</name>
</gene>
<proteinExistence type="predicted"/>
<evidence type="ECO:0000313" key="2">
    <source>
        <dbReference type="Proteomes" id="UP000250078"/>
    </source>
</evidence>
<evidence type="ECO:0000313" key="1">
    <source>
        <dbReference type="EMBL" id="OCK87158.1"/>
    </source>
</evidence>
<sequence length="96" mass="10061">MLFAQLFSFSILPSAAVSLCSSLSSFSSFSSMLSLCLSTRNKPTTAPATPSNPAYLESLSGFLASHGHEHHLDLHTGWCIARDPGGFADSGGQPVC</sequence>
<name>A0ACC8ELN1_9PEZI</name>